<dbReference type="KEGG" id="hir:HETIRDRAFT_116887"/>
<feature type="transmembrane region" description="Helical" evidence="1">
    <location>
        <begin position="273"/>
        <end position="294"/>
    </location>
</feature>
<dbReference type="eggNOG" id="ENOG502SP7E">
    <property type="taxonomic scope" value="Eukaryota"/>
</dbReference>
<keyword evidence="1" id="KW-0472">Membrane</keyword>
<name>W4KHD1_HETIT</name>
<proteinExistence type="predicted"/>
<feature type="transmembrane region" description="Helical" evidence="1">
    <location>
        <begin position="151"/>
        <end position="173"/>
    </location>
</feature>
<feature type="transmembrane region" description="Helical" evidence="1">
    <location>
        <begin position="7"/>
        <end position="26"/>
    </location>
</feature>
<accession>W4KHD1</accession>
<dbReference type="OrthoDB" id="3214103at2759"/>
<feature type="transmembrane region" description="Helical" evidence="1">
    <location>
        <begin position="236"/>
        <end position="261"/>
    </location>
</feature>
<feature type="transmembrane region" description="Helical" evidence="1">
    <location>
        <begin position="120"/>
        <end position="139"/>
    </location>
</feature>
<dbReference type="AlphaFoldDB" id="W4KHD1"/>
<gene>
    <name evidence="2" type="ORF">HETIRDRAFT_116887</name>
</gene>
<keyword evidence="1" id="KW-0812">Transmembrane</keyword>
<evidence type="ECO:0000256" key="1">
    <source>
        <dbReference type="SAM" id="Phobius"/>
    </source>
</evidence>
<dbReference type="Proteomes" id="UP000030671">
    <property type="component" value="Unassembled WGS sequence"/>
</dbReference>
<reference evidence="2 3" key="1">
    <citation type="journal article" date="2012" name="New Phytol.">
        <title>Insight into trade-off between wood decay and parasitism from the genome of a fungal forest pathogen.</title>
        <authorList>
            <person name="Olson A."/>
            <person name="Aerts A."/>
            <person name="Asiegbu F."/>
            <person name="Belbahri L."/>
            <person name="Bouzid O."/>
            <person name="Broberg A."/>
            <person name="Canback B."/>
            <person name="Coutinho P.M."/>
            <person name="Cullen D."/>
            <person name="Dalman K."/>
            <person name="Deflorio G."/>
            <person name="van Diepen L.T."/>
            <person name="Dunand C."/>
            <person name="Duplessis S."/>
            <person name="Durling M."/>
            <person name="Gonthier P."/>
            <person name="Grimwood J."/>
            <person name="Fossdal C.G."/>
            <person name="Hansson D."/>
            <person name="Henrissat B."/>
            <person name="Hietala A."/>
            <person name="Himmelstrand K."/>
            <person name="Hoffmeister D."/>
            <person name="Hogberg N."/>
            <person name="James T.Y."/>
            <person name="Karlsson M."/>
            <person name="Kohler A."/>
            <person name="Kues U."/>
            <person name="Lee Y.H."/>
            <person name="Lin Y.C."/>
            <person name="Lind M."/>
            <person name="Lindquist E."/>
            <person name="Lombard V."/>
            <person name="Lucas S."/>
            <person name="Lunden K."/>
            <person name="Morin E."/>
            <person name="Murat C."/>
            <person name="Park J."/>
            <person name="Raffaello T."/>
            <person name="Rouze P."/>
            <person name="Salamov A."/>
            <person name="Schmutz J."/>
            <person name="Solheim H."/>
            <person name="Stahlberg J."/>
            <person name="Velez H."/>
            <person name="de Vries R.P."/>
            <person name="Wiebenga A."/>
            <person name="Woodward S."/>
            <person name="Yakovlev I."/>
            <person name="Garbelotto M."/>
            <person name="Martin F."/>
            <person name="Grigoriev I.V."/>
            <person name="Stenlid J."/>
        </authorList>
    </citation>
    <scope>NUCLEOTIDE SEQUENCE [LARGE SCALE GENOMIC DNA]</scope>
    <source>
        <strain evidence="2 3">TC 32-1</strain>
    </source>
</reference>
<dbReference type="HOGENOM" id="CLU_044614_9_3_1"/>
<dbReference type="RefSeq" id="XP_009544366.1">
    <property type="nucleotide sequence ID" value="XM_009546071.1"/>
</dbReference>
<organism evidence="2 3">
    <name type="scientific">Heterobasidion irregulare (strain TC 32-1)</name>
    <dbReference type="NCBI Taxonomy" id="747525"/>
    <lineage>
        <taxon>Eukaryota</taxon>
        <taxon>Fungi</taxon>
        <taxon>Dikarya</taxon>
        <taxon>Basidiomycota</taxon>
        <taxon>Agaricomycotina</taxon>
        <taxon>Agaricomycetes</taxon>
        <taxon>Russulales</taxon>
        <taxon>Bondarzewiaceae</taxon>
        <taxon>Heterobasidion</taxon>
        <taxon>Heterobasidion annosum species complex</taxon>
    </lineage>
</organism>
<dbReference type="InParanoid" id="W4KHD1"/>
<feature type="transmembrane region" description="Helical" evidence="1">
    <location>
        <begin position="63"/>
        <end position="90"/>
    </location>
</feature>
<dbReference type="EMBL" id="KI925456">
    <property type="protein sequence ID" value="ETW84730.1"/>
    <property type="molecule type" value="Genomic_DNA"/>
</dbReference>
<protein>
    <submittedName>
        <fullName evidence="2">Uncharacterized protein</fullName>
    </submittedName>
</protein>
<keyword evidence="1" id="KW-1133">Transmembrane helix</keyword>
<keyword evidence="3" id="KW-1185">Reference proteome</keyword>
<dbReference type="GeneID" id="20666523"/>
<sequence length="362" mass="39943">MAQEITVSQFLSQIGIIIMVMSIQIICHGRSSRTAALGIFAFLAVFVAYILMGKGLKSRVNLVMLIATIIMFTSASAGVALSIFSFMATIQGVLIDQSSPNLGYRFNAAEKITSSFGFELLNLIGSFLNFMLSDIIVVWRAWTLSSENRKMMVGPLLVLFGSLATAIASIGINTRVFLIRNVELSRVAAELQYASWVLSLITNLATTSVIGYKAWQHRRFIKENLGQGNSRTRVEKIMALLVESGAFYCIFWIILLVNRFIRIVPLNNIGELILPISLQLAGIYPTVILVLVSLEKTIWDSRGSVVGSIDGNNTHMEFAPGPGIVSKTTASRHQISVIQLDTDMQTVDFERDDYRDSIKSSV</sequence>
<evidence type="ECO:0000313" key="2">
    <source>
        <dbReference type="EMBL" id="ETW84730.1"/>
    </source>
</evidence>
<feature type="transmembrane region" description="Helical" evidence="1">
    <location>
        <begin position="32"/>
        <end position="51"/>
    </location>
</feature>
<evidence type="ECO:0000313" key="3">
    <source>
        <dbReference type="Proteomes" id="UP000030671"/>
    </source>
</evidence>